<sequence length="131" mass="14528">MVEKPKFTFFEDAPADAKIPAANRTREDVLAATQVMNKTRGITPVKPRSKSGPVPKERTRTDRITARTYPEHSAVAKYLFDKHRAAGPVLEAAILQFAREVIKRGSINDQLLSEQQIADLQALVDQADATN</sequence>
<dbReference type="EMBL" id="BMFS01000010">
    <property type="protein sequence ID" value="GGH04918.1"/>
    <property type="molecule type" value="Genomic_DNA"/>
</dbReference>
<name>A0ABQ1XWM8_9PROT</name>
<organism evidence="2 3">
    <name type="scientific">Glycocaulis albus</name>
    <dbReference type="NCBI Taxonomy" id="1382801"/>
    <lineage>
        <taxon>Bacteria</taxon>
        <taxon>Pseudomonadati</taxon>
        <taxon>Pseudomonadota</taxon>
        <taxon>Alphaproteobacteria</taxon>
        <taxon>Maricaulales</taxon>
        <taxon>Maricaulaceae</taxon>
        <taxon>Glycocaulis</taxon>
    </lineage>
</organism>
<reference evidence="3" key="1">
    <citation type="journal article" date="2019" name="Int. J. Syst. Evol. Microbiol.">
        <title>The Global Catalogue of Microorganisms (GCM) 10K type strain sequencing project: providing services to taxonomists for standard genome sequencing and annotation.</title>
        <authorList>
            <consortium name="The Broad Institute Genomics Platform"/>
            <consortium name="The Broad Institute Genome Sequencing Center for Infectious Disease"/>
            <person name="Wu L."/>
            <person name="Ma J."/>
        </authorList>
    </citation>
    <scope>NUCLEOTIDE SEQUENCE [LARGE SCALE GENOMIC DNA]</scope>
    <source>
        <strain evidence="3">CGMCC 1.12766</strain>
    </source>
</reference>
<evidence type="ECO:0000313" key="2">
    <source>
        <dbReference type="EMBL" id="GGH04918.1"/>
    </source>
</evidence>
<accession>A0ABQ1XWM8</accession>
<evidence type="ECO:0000313" key="3">
    <source>
        <dbReference type="Proteomes" id="UP000648722"/>
    </source>
</evidence>
<protein>
    <submittedName>
        <fullName evidence="2">Uncharacterized protein</fullName>
    </submittedName>
</protein>
<proteinExistence type="predicted"/>
<dbReference type="RefSeq" id="WP_188452615.1">
    <property type="nucleotide sequence ID" value="NZ_BMFS01000010.1"/>
</dbReference>
<feature type="region of interest" description="Disordered" evidence="1">
    <location>
        <begin position="36"/>
        <end position="67"/>
    </location>
</feature>
<feature type="compositionally biased region" description="Basic and acidic residues" evidence="1">
    <location>
        <begin position="55"/>
        <end position="65"/>
    </location>
</feature>
<evidence type="ECO:0000256" key="1">
    <source>
        <dbReference type="SAM" id="MobiDB-lite"/>
    </source>
</evidence>
<gene>
    <name evidence="2" type="ORF">GCM10007420_21720</name>
</gene>
<dbReference type="Proteomes" id="UP000648722">
    <property type="component" value="Unassembled WGS sequence"/>
</dbReference>
<comment type="caution">
    <text evidence="2">The sequence shown here is derived from an EMBL/GenBank/DDBJ whole genome shotgun (WGS) entry which is preliminary data.</text>
</comment>
<keyword evidence="3" id="KW-1185">Reference proteome</keyword>